<dbReference type="EMBL" id="LAZR01024959">
    <property type="protein sequence ID" value="KKL73432.1"/>
    <property type="molecule type" value="Genomic_DNA"/>
</dbReference>
<name>A0A0F9HEC4_9ZZZZ</name>
<gene>
    <name evidence="1" type="ORF">LCGC14_2074980</name>
</gene>
<comment type="caution">
    <text evidence="1">The sequence shown here is derived from an EMBL/GenBank/DDBJ whole genome shotgun (WGS) entry which is preliminary data.</text>
</comment>
<reference evidence="1" key="1">
    <citation type="journal article" date="2015" name="Nature">
        <title>Complex archaea that bridge the gap between prokaryotes and eukaryotes.</title>
        <authorList>
            <person name="Spang A."/>
            <person name="Saw J.H."/>
            <person name="Jorgensen S.L."/>
            <person name="Zaremba-Niedzwiedzka K."/>
            <person name="Martijn J."/>
            <person name="Lind A.E."/>
            <person name="van Eijk R."/>
            <person name="Schleper C."/>
            <person name="Guy L."/>
            <person name="Ettema T.J."/>
        </authorList>
    </citation>
    <scope>NUCLEOTIDE SEQUENCE</scope>
</reference>
<sequence length="226" mass="26156">MSLWLKRQQPIKLYQSSDLPYVILEDGIHLCYDNCYGINKDNSDFNICFKAQTTSLKRINTYFYKFSSFPIVLPFEQIVSLDETVIEGKTIKHFAASDNDTKRVAVMKSDYIRSYAGNDLSDINDLLEEFDHSFILVGDFIDPQVRLFESIADIIPHQQWSRTIVSIAHKIADRPERKYCWLHSLPDINLSCYGIEGSDELKEINSAKDAIGITDMSVRWETNFEF</sequence>
<accession>A0A0F9HEC4</accession>
<proteinExistence type="predicted"/>
<evidence type="ECO:0000313" key="1">
    <source>
        <dbReference type="EMBL" id="KKL73432.1"/>
    </source>
</evidence>
<dbReference type="AlphaFoldDB" id="A0A0F9HEC4"/>
<organism evidence="1">
    <name type="scientific">marine sediment metagenome</name>
    <dbReference type="NCBI Taxonomy" id="412755"/>
    <lineage>
        <taxon>unclassified sequences</taxon>
        <taxon>metagenomes</taxon>
        <taxon>ecological metagenomes</taxon>
    </lineage>
</organism>
<protein>
    <submittedName>
        <fullName evidence="1">Uncharacterized protein</fullName>
    </submittedName>
</protein>